<dbReference type="Pfam" id="PF02954">
    <property type="entry name" value="HTH_8"/>
    <property type="match status" value="1"/>
</dbReference>
<dbReference type="Proteomes" id="UP000500938">
    <property type="component" value="Chromosome"/>
</dbReference>
<feature type="domain" description="Response regulatory" evidence="7">
    <location>
        <begin position="16"/>
        <end position="130"/>
    </location>
</feature>
<dbReference type="SMART" id="SM00448">
    <property type="entry name" value="REC"/>
    <property type="match status" value="1"/>
</dbReference>
<dbReference type="Pfam" id="PF00072">
    <property type="entry name" value="Response_reg"/>
    <property type="match status" value="1"/>
</dbReference>
<dbReference type="PRINTS" id="PR01590">
    <property type="entry name" value="HTHFIS"/>
</dbReference>
<dbReference type="Gene3D" id="1.10.8.60">
    <property type="match status" value="1"/>
</dbReference>
<dbReference type="Gene3D" id="1.10.10.60">
    <property type="entry name" value="Homeodomain-like"/>
    <property type="match status" value="1"/>
</dbReference>
<dbReference type="InterPro" id="IPR009057">
    <property type="entry name" value="Homeodomain-like_sf"/>
</dbReference>
<dbReference type="InterPro" id="IPR003593">
    <property type="entry name" value="AAA+_ATPase"/>
</dbReference>
<dbReference type="InterPro" id="IPR011006">
    <property type="entry name" value="CheY-like_superfamily"/>
</dbReference>
<dbReference type="EMBL" id="CP053085">
    <property type="protein sequence ID" value="QJR34781.1"/>
    <property type="molecule type" value="Genomic_DNA"/>
</dbReference>
<dbReference type="SUPFAM" id="SSF52540">
    <property type="entry name" value="P-loop containing nucleoside triphosphate hydrolases"/>
    <property type="match status" value="1"/>
</dbReference>
<dbReference type="InterPro" id="IPR002078">
    <property type="entry name" value="Sigma_54_int"/>
</dbReference>
<accession>A0A6M4IRB6</accession>
<name>A0A6M4IRB6_9BACT</name>
<dbReference type="SUPFAM" id="SSF46689">
    <property type="entry name" value="Homeodomain-like"/>
    <property type="match status" value="1"/>
</dbReference>
<evidence type="ECO:0000256" key="1">
    <source>
        <dbReference type="ARBA" id="ARBA00022741"/>
    </source>
</evidence>
<evidence type="ECO:0000313" key="9">
    <source>
        <dbReference type="Proteomes" id="UP000500938"/>
    </source>
</evidence>
<evidence type="ECO:0000256" key="5">
    <source>
        <dbReference type="PROSITE-ProRule" id="PRU00169"/>
    </source>
</evidence>
<evidence type="ECO:0000256" key="3">
    <source>
        <dbReference type="ARBA" id="ARBA00023015"/>
    </source>
</evidence>
<keyword evidence="2" id="KW-0067">ATP-binding</keyword>
<keyword evidence="3" id="KW-0805">Transcription regulation</keyword>
<dbReference type="Gene3D" id="3.40.50.2300">
    <property type="match status" value="1"/>
</dbReference>
<dbReference type="Pfam" id="PF25601">
    <property type="entry name" value="AAA_lid_14"/>
    <property type="match status" value="1"/>
</dbReference>
<dbReference type="SMART" id="SM00382">
    <property type="entry name" value="AAA"/>
    <property type="match status" value="1"/>
</dbReference>
<dbReference type="SUPFAM" id="SSF52172">
    <property type="entry name" value="CheY-like"/>
    <property type="match status" value="1"/>
</dbReference>
<gene>
    <name evidence="8" type="ORF">HKW67_04245</name>
</gene>
<evidence type="ECO:0000313" key="8">
    <source>
        <dbReference type="EMBL" id="QJR34781.1"/>
    </source>
</evidence>
<dbReference type="FunFam" id="3.40.50.300:FF:000006">
    <property type="entry name" value="DNA-binding transcriptional regulator NtrC"/>
    <property type="match status" value="1"/>
</dbReference>
<dbReference type="AlphaFoldDB" id="A0A6M4IRB6"/>
<dbReference type="Pfam" id="PF00158">
    <property type="entry name" value="Sigma54_activat"/>
    <property type="match status" value="1"/>
</dbReference>
<protein>
    <submittedName>
        <fullName evidence="8">Sigma-54-dependent Fis family transcriptional regulator</fullName>
    </submittedName>
</protein>
<dbReference type="InterPro" id="IPR002197">
    <property type="entry name" value="HTH_Fis"/>
</dbReference>
<dbReference type="RefSeq" id="WP_171224209.1">
    <property type="nucleotide sequence ID" value="NZ_CP053085.1"/>
</dbReference>
<dbReference type="InterPro" id="IPR025662">
    <property type="entry name" value="Sigma_54_int_dom_ATP-bd_1"/>
</dbReference>
<dbReference type="InterPro" id="IPR058031">
    <property type="entry name" value="AAA_lid_NorR"/>
</dbReference>
<reference evidence="8 9" key="1">
    <citation type="submission" date="2020-05" db="EMBL/GenBank/DDBJ databases">
        <title>Complete genome sequence of Gemmatimonas greenlandica TET16.</title>
        <authorList>
            <person name="Zeng Y."/>
        </authorList>
    </citation>
    <scope>NUCLEOTIDE SEQUENCE [LARGE SCALE GENOMIC DNA]</scope>
    <source>
        <strain evidence="8 9">TET16</strain>
    </source>
</reference>
<dbReference type="PANTHER" id="PTHR32071:SF119">
    <property type="entry name" value="SIGMA L-DEPENDENT TRANSCRIPTIONAL REGULATOR YPLP-RELATED"/>
    <property type="match status" value="1"/>
</dbReference>
<feature type="domain" description="Sigma-54 factor interaction" evidence="6">
    <location>
        <begin position="155"/>
        <end position="384"/>
    </location>
</feature>
<dbReference type="Gene3D" id="3.40.50.300">
    <property type="entry name" value="P-loop containing nucleotide triphosphate hydrolases"/>
    <property type="match status" value="1"/>
</dbReference>
<feature type="modified residue" description="4-aspartylphosphate" evidence="5">
    <location>
        <position position="65"/>
    </location>
</feature>
<dbReference type="GO" id="GO:0000160">
    <property type="term" value="P:phosphorelay signal transduction system"/>
    <property type="evidence" value="ECO:0007669"/>
    <property type="project" value="InterPro"/>
</dbReference>
<dbReference type="GO" id="GO:0006355">
    <property type="term" value="P:regulation of DNA-templated transcription"/>
    <property type="evidence" value="ECO:0007669"/>
    <property type="project" value="InterPro"/>
</dbReference>
<dbReference type="InterPro" id="IPR001789">
    <property type="entry name" value="Sig_transdc_resp-reg_receiver"/>
</dbReference>
<keyword evidence="5" id="KW-0597">Phosphoprotein</keyword>
<evidence type="ECO:0000259" key="7">
    <source>
        <dbReference type="PROSITE" id="PS50110"/>
    </source>
</evidence>
<keyword evidence="1" id="KW-0547">Nucleotide-binding</keyword>
<organism evidence="8 9">
    <name type="scientific">Gemmatimonas groenlandica</name>
    <dbReference type="NCBI Taxonomy" id="2732249"/>
    <lineage>
        <taxon>Bacteria</taxon>
        <taxon>Pseudomonadati</taxon>
        <taxon>Gemmatimonadota</taxon>
        <taxon>Gemmatimonadia</taxon>
        <taxon>Gemmatimonadales</taxon>
        <taxon>Gemmatimonadaceae</taxon>
        <taxon>Gemmatimonas</taxon>
    </lineage>
</organism>
<sequence>MSAAPFRAIDPASPIRVLIAEDEPNLGMILEQFMSARGFAVTIVRDGRAALETLRAESFDVALLDVVMPEVDGLEVLRQIREEPMPPEVIVITGNGTIETAIAALKLGAYDFLSKPYRMAEIEVLVKRAWEKRMLARDNFHLQSRLRRTTADPQFLTQFAPLRAVLSLIDRVAPSASTVLISGESGTGKDLVARLLHARSDHPDGPFVDLNCAALAEALLETELFGVERGAFPGADQRKVGLVELAAGGTLYLDNVGELDLKLQAKLLRALETGSFYRVGGTQKVQVNVRVIASSTRDLSRMVQDGTFRDDFLHRINTIRVALPPLRDRIVDVPLLAMHFLAHFGEQFGQRSLRLSADATSVLERYRWPGNVRELRNVMERAALLATDGLVSALDLPLGVDVGGAARPTPVLAMESVPESRRDDARDAGASFVDPLSTDGLTLEELERRHIAGVLDHTHWHQGRAADMLGISAKTLYRKIREYGFKRPAGGART</sequence>
<dbReference type="KEGG" id="ggr:HKW67_04245"/>
<dbReference type="PROSITE" id="PS50045">
    <property type="entry name" value="SIGMA54_INTERACT_4"/>
    <property type="match status" value="1"/>
</dbReference>
<dbReference type="InterPro" id="IPR027417">
    <property type="entry name" value="P-loop_NTPase"/>
</dbReference>
<evidence type="ECO:0000256" key="2">
    <source>
        <dbReference type="ARBA" id="ARBA00022840"/>
    </source>
</evidence>
<proteinExistence type="predicted"/>
<dbReference type="PROSITE" id="PS50110">
    <property type="entry name" value="RESPONSE_REGULATORY"/>
    <property type="match status" value="1"/>
</dbReference>
<evidence type="ECO:0000256" key="4">
    <source>
        <dbReference type="ARBA" id="ARBA00023163"/>
    </source>
</evidence>
<dbReference type="PROSITE" id="PS00688">
    <property type="entry name" value="SIGMA54_INTERACT_3"/>
    <property type="match status" value="1"/>
</dbReference>
<dbReference type="PROSITE" id="PS00675">
    <property type="entry name" value="SIGMA54_INTERACT_1"/>
    <property type="match status" value="1"/>
</dbReference>
<dbReference type="InterPro" id="IPR025944">
    <property type="entry name" value="Sigma_54_int_dom_CS"/>
</dbReference>
<keyword evidence="9" id="KW-1185">Reference proteome</keyword>
<dbReference type="CDD" id="cd00009">
    <property type="entry name" value="AAA"/>
    <property type="match status" value="1"/>
</dbReference>
<keyword evidence="4" id="KW-0804">Transcription</keyword>
<dbReference type="GO" id="GO:0005524">
    <property type="term" value="F:ATP binding"/>
    <property type="evidence" value="ECO:0007669"/>
    <property type="project" value="UniProtKB-KW"/>
</dbReference>
<dbReference type="PANTHER" id="PTHR32071">
    <property type="entry name" value="TRANSCRIPTIONAL REGULATORY PROTEIN"/>
    <property type="match status" value="1"/>
</dbReference>
<evidence type="ECO:0000259" key="6">
    <source>
        <dbReference type="PROSITE" id="PS50045"/>
    </source>
</evidence>
<dbReference type="GO" id="GO:0043565">
    <property type="term" value="F:sequence-specific DNA binding"/>
    <property type="evidence" value="ECO:0007669"/>
    <property type="project" value="InterPro"/>
</dbReference>